<feature type="domain" description="LysM" evidence="2">
    <location>
        <begin position="573"/>
        <end position="620"/>
    </location>
</feature>
<dbReference type="InterPro" id="IPR018392">
    <property type="entry name" value="LysM"/>
</dbReference>
<dbReference type="InterPro" id="IPR052196">
    <property type="entry name" value="Bact_Kbp"/>
</dbReference>
<dbReference type="CDD" id="cd00118">
    <property type="entry name" value="LysM"/>
    <property type="match status" value="5"/>
</dbReference>
<accession>A0ABV2X831</accession>
<dbReference type="RefSeq" id="WP_357805376.1">
    <property type="nucleotide sequence ID" value="NZ_JBEYBM010000011.1"/>
</dbReference>
<evidence type="ECO:0000313" key="3">
    <source>
        <dbReference type="EMBL" id="MEU2122034.1"/>
    </source>
</evidence>
<dbReference type="EMBL" id="JBEYBR010000017">
    <property type="protein sequence ID" value="MEU2122034.1"/>
    <property type="molecule type" value="Genomic_DNA"/>
</dbReference>
<evidence type="ECO:0000256" key="1">
    <source>
        <dbReference type="SAM" id="MobiDB-lite"/>
    </source>
</evidence>
<feature type="region of interest" description="Disordered" evidence="1">
    <location>
        <begin position="534"/>
        <end position="569"/>
    </location>
</feature>
<dbReference type="Proteomes" id="UP001550535">
    <property type="component" value="Unassembled WGS sequence"/>
</dbReference>
<feature type="domain" description="LysM" evidence="2">
    <location>
        <begin position="170"/>
        <end position="217"/>
    </location>
</feature>
<sequence>MTRTHTVVAGETLFRLAQRFYGNGERFPVLAAANGIVDPNRITAGQVLVVPEISRTHTVVAGDTLFDLARRFYGDGGLFPILAAANGIADAGRIRVGRLLVIPELMAGGGTTIPSMVRIHTVRTGDTLFGLAQRFYGNGKLFPVIAAANHITDPTRLQVGQKLIIPPFNRTYVVVRNDNLFNVARRFYGKGELFPIIAAANGIRDPDLIFPGQVLIIPDFGEGPPVHDDSPFMLRRTIDMIRLQHDNKLASADDKEFELGRVRRWAASHPVDIPHGNTPQSILDSVERAQAARRAELDQLRDRLTEATDHLAAVLDSGEPLFGTHSAEPIALLPVRLETKWAADGRSIKVRVYPDDLHIESFDPALTPDEVKAARDYWKHPGEIAWQELLATVNPVRAAWVTRAARPGAPAPTMRAPGKRRMPEVGTLPTRWRFLGLVGGLVVVDRIGAEIPDPLTLGFLAADEAAPDREHASWAVDFDEAVRQGMGAVLTLPENVDHLDELFVVGVSQRGPEAAADRLRANLHGHAFSDGLAFLTTGTPTNNTPQTRTSWSAQPSGRPPGPTPPREPDIARRFHVVQSSDTLFGLAQRFYGDGRLFPIIANANKIRDPNVIEDGQVLFIPARPGEAEPNPPDADRLARALGLPDAGFLTECDGADGIGDAAAGALSLFAWWGLARELIRDQDLMDGQDMTPGLRAWLTIRDHLIDCVRGRGPLPTIRVGRQPYGVLPVSTLDEWVPDGPEDAAAHLLPWLLRLRHHWRGALLSGWIPRVTDGVPADRVAAGILSRIPVSNDLLIRRVLSTTGGREKFDKLSLRSPGPAVAVGGILSGLRWATPTEDVSNLAWVSDTAPANYDLVAQRLVPNRAKYRELFAHSRDRFRDAVGVLTGDLTHEEFTSRWPITIAGVSPDRPNTIFGDVGFSDESGSAVDFLPWLVAVGQEIAGGAEPETLDLALAIPATVDRLIGQLIMAPDTPQDELDSILDFGRRGLPAAGRVLAGLEALTEVAADDFLPLLLETLDLASHRLDAWITSLATQRLQRTRAAGAQGIRLGGYGWVENLRPGTVRESDGYIHAPSMHHAATAAVLRSGFLSHEGDSTLAVDLSSRRARTARWLLGGVRRGQNLGVLLGYRFERALHDAGLDMVKPAFRKVFPAPVVPEPVDADDPTGLWERSSESIAAANVVDGMALARRHGAQAVFALLAEQGYPFGNNDVPPLADLPRAVAPMLDDLIESLDAVGDLLLAESVHHLVGGNPVRAGIAADSLGRGEDVPDRFDVLRTPHRGRAITHRLATVLPPDPPRPPGWGADAFSRLEPRVEAWVAGLLGPAANWRLTGTVRKDGRSERFSADAATLGLGALGLVFDVVVGGQRRITAIVSARHGMPGATAEFDGDFAELHAVAERINRLLNGASALLPRHVLGDQVRAPAPDVEKVRSRVKAFLDEVKTPAQRLALGIEGDVPEQLPKLAADATSQGWLGAVTRLLADFLGTTVPLTAELPGVALPAPAATGATVADWVRRFAAVRPGARTWHETLLIAGVRAGRPASLSAVQTPAGGRWIGAAFPALDRPSTRQHLVCHIPFALPAGTPSAGLVFDEWVEVLPGSDALAETKTGPHPVPVESELTGLSFHFDRPDAKAPQAILLAVPPDPERGWTADGLAMVVRDSLELAKLRAVDLADLPLLDDVVPAVRVDGHGSEHGVVVGRFWRELAEE</sequence>
<proteinExistence type="predicted"/>
<gene>
    <name evidence="3" type="ORF">ABZ507_09370</name>
</gene>
<dbReference type="Gene3D" id="3.10.350.10">
    <property type="entry name" value="LysM domain"/>
    <property type="match status" value="5"/>
</dbReference>
<dbReference type="PANTHER" id="PTHR34700">
    <property type="entry name" value="POTASSIUM BINDING PROTEIN KBP"/>
    <property type="match status" value="1"/>
</dbReference>
<comment type="caution">
    <text evidence="3">The sequence shown here is derived from an EMBL/GenBank/DDBJ whole genome shotgun (WGS) entry which is preliminary data.</text>
</comment>
<dbReference type="Pfam" id="PF01476">
    <property type="entry name" value="LysM"/>
    <property type="match status" value="5"/>
</dbReference>
<dbReference type="PANTHER" id="PTHR34700:SF4">
    <property type="entry name" value="PHAGE-LIKE ELEMENT PBSX PROTEIN XKDP"/>
    <property type="match status" value="1"/>
</dbReference>
<dbReference type="PROSITE" id="PS51782">
    <property type="entry name" value="LYSM"/>
    <property type="match status" value="5"/>
</dbReference>
<protein>
    <submittedName>
        <fullName evidence="3">LysM peptidoglycan-binding domain-containing protein</fullName>
    </submittedName>
</protein>
<evidence type="ECO:0000313" key="4">
    <source>
        <dbReference type="Proteomes" id="UP001550535"/>
    </source>
</evidence>
<feature type="compositionally biased region" description="Low complexity" evidence="1">
    <location>
        <begin position="536"/>
        <end position="549"/>
    </location>
</feature>
<dbReference type="SUPFAM" id="SSF54106">
    <property type="entry name" value="LysM domain"/>
    <property type="match status" value="4"/>
</dbReference>
<feature type="domain" description="LysM" evidence="2">
    <location>
        <begin position="3"/>
        <end position="50"/>
    </location>
</feature>
<feature type="domain" description="LysM" evidence="2">
    <location>
        <begin position="55"/>
        <end position="102"/>
    </location>
</feature>
<evidence type="ECO:0000259" key="2">
    <source>
        <dbReference type="PROSITE" id="PS51782"/>
    </source>
</evidence>
<keyword evidence="4" id="KW-1185">Reference proteome</keyword>
<name>A0ABV2X831_9NOCA</name>
<feature type="domain" description="LysM" evidence="2">
    <location>
        <begin position="118"/>
        <end position="165"/>
    </location>
</feature>
<dbReference type="InterPro" id="IPR036779">
    <property type="entry name" value="LysM_dom_sf"/>
</dbReference>
<dbReference type="SMART" id="SM00257">
    <property type="entry name" value="LysM"/>
    <property type="match status" value="5"/>
</dbReference>
<reference evidence="3 4" key="1">
    <citation type="submission" date="2024-06" db="EMBL/GenBank/DDBJ databases">
        <title>The Natural Products Discovery Center: Release of the First 8490 Sequenced Strains for Exploring Actinobacteria Biosynthetic Diversity.</title>
        <authorList>
            <person name="Kalkreuter E."/>
            <person name="Kautsar S.A."/>
            <person name="Yang D."/>
            <person name="Bader C.D."/>
            <person name="Teijaro C.N."/>
            <person name="Fluegel L."/>
            <person name="Davis C.M."/>
            <person name="Simpson J.R."/>
            <person name="Lauterbach L."/>
            <person name="Steele A.D."/>
            <person name="Gui C."/>
            <person name="Meng S."/>
            <person name="Li G."/>
            <person name="Viehrig K."/>
            <person name="Ye F."/>
            <person name="Su P."/>
            <person name="Kiefer A.F."/>
            <person name="Nichols A."/>
            <person name="Cepeda A.J."/>
            <person name="Yan W."/>
            <person name="Fan B."/>
            <person name="Jiang Y."/>
            <person name="Adhikari A."/>
            <person name="Zheng C.-J."/>
            <person name="Schuster L."/>
            <person name="Cowan T.M."/>
            <person name="Smanski M.J."/>
            <person name="Chevrette M.G."/>
            <person name="De Carvalho L.P.S."/>
            <person name="Shen B."/>
        </authorList>
    </citation>
    <scope>NUCLEOTIDE SEQUENCE [LARGE SCALE GENOMIC DNA]</scope>
    <source>
        <strain evidence="3 4">NPDC019434</strain>
    </source>
</reference>
<organism evidence="3 4">
    <name type="scientific">Nocardia niwae</name>
    <dbReference type="NCBI Taxonomy" id="626084"/>
    <lineage>
        <taxon>Bacteria</taxon>
        <taxon>Bacillati</taxon>
        <taxon>Actinomycetota</taxon>
        <taxon>Actinomycetes</taxon>
        <taxon>Mycobacteriales</taxon>
        <taxon>Nocardiaceae</taxon>
        <taxon>Nocardia</taxon>
    </lineage>
</organism>